<reference evidence="1 2" key="1">
    <citation type="submission" date="2015-09" db="EMBL/GenBank/DDBJ databases">
        <authorList>
            <consortium name="Pathogen Informatics"/>
        </authorList>
    </citation>
    <scope>NUCLEOTIDE SEQUENCE [LARGE SCALE GENOMIC DNA]</scope>
    <source>
        <strain evidence="1 2">2789STDY5834970</strain>
    </source>
</reference>
<evidence type="ECO:0000313" key="2">
    <source>
        <dbReference type="Proteomes" id="UP000095649"/>
    </source>
</evidence>
<dbReference type="EMBL" id="CYXN01000005">
    <property type="protein sequence ID" value="CUM88521.1"/>
    <property type="molecule type" value="Genomic_DNA"/>
</dbReference>
<evidence type="ECO:0008006" key="3">
    <source>
        <dbReference type="Google" id="ProtNLM"/>
    </source>
</evidence>
<evidence type="ECO:0000313" key="1">
    <source>
        <dbReference type="EMBL" id="CUM88521.1"/>
    </source>
</evidence>
<dbReference type="InterPro" id="IPR049254">
    <property type="entry name" value="Phage_tail_terminator"/>
</dbReference>
<accession>A0A173SE02</accession>
<protein>
    <recommendedName>
        <fullName evidence="3">Phage protein</fullName>
    </recommendedName>
</protein>
<organism evidence="1 2">
    <name type="scientific">Faecalibacterium prausnitzii</name>
    <dbReference type="NCBI Taxonomy" id="853"/>
    <lineage>
        <taxon>Bacteria</taxon>
        <taxon>Bacillati</taxon>
        <taxon>Bacillota</taxon>
        <taxon>Clostridia</taxon>
        <taxon>Eubacteriales</taxon>
        <taxon>Oscillospiraceae</taxon>
        <taxon>Faecalibacterium</taxon>
    </lineage>
</organism>
<gene>
    <name evidence="1" type="ORF">ERS852582_00969</name>
</gene>
<dbReference type="OrthoDB" id="2063617at2"/>
<dbReference type="RefSeq" id="WP_055185573.1">
    <property type="nucleotide sequence ID" value="NZ_CYXN01000005.1"/>
</dbReference>
<dbReference type="AlphaFoldDB" id="A0A173SE02"/>
<name>A0A173SE02_9FIRM</name>
<proteinExistence type="predicted"/>
<dbReference type="Proteomes" id="UP000095649">
    <property type="component" value="Unassembled WGS sequence"/>
</dbReference>
<sequence length="143" mass="16684">MINSIIEAISIALNAEFGDDYTTYTEEQEQGLKEPCFFISTLEPTHNLFRDRRYFRRQQFCIQFFPTNRDRAKAECNDTAERLCSCLETITVDGDLMRADKMEHKIVDNVLNFFANYDCFMVKKYDCEPMETLEIKGDVNDGG</sequence>
<dbReference type="Pfam" id="PF20765">
    <property type="entry name" value="Phage_tail_terminator_8"/>
    <property type="match status" value="1"/>
</dbReference>